<feature type="transmembrane region" description="Helical" evidence="1">
    <location>
        <begin position="81"/>
        <end position="100"/>
    </location>
</feature>
<dbReference type="PROSITE" id="PS51782">
    <property type="entry name" value="LYSM"/>
    <property type="match status" value="2"/>
</dbReference>
<feature type="domain" description="LysM" evidence="2">
    <location>
        <begin position="210"/>
        <end position="254"/>
    </location>
</feature>
<evidence type="ECO:0000313" key="4">
    <source>
        <dbReference type="Proteomes" id="UP000178349"/>
    </source>
</evidence>
<dbReference type="Pfam" id="PF01476">
    <property type="entry name" value="LysM"/>
    <property type="match status" value="2"/>
</dbReference>
<sequence>MNKTFYKLLLSLLKGLVFLKRALFWALGFVWKFLLLINDLYKHTLGFAIFKIFFYIKKYFNKFRFFKQESKIEFFGRRGTLQLAFFVVFFIIMLPHTRLYSKGLGEIPGRNSLFYSVIDHGDQDFYEDEIVNVDINAGQTSSGIDWKSGSVSSQDLKEATGQNNSNQDLLALTSGGTAVTKPTIIPGATVVSNNTNKDTQIVKNGSIEIKEYTVQEGDVIGAIAEKFGISVSTILWSNNLNSRSYIRPGQVLTILPTDGVTHKVVGGDTVSKIARLYDAESEDIIKFNKLEEGGADIVIGELLIIPGGKKQAAVVVPSKTTVVTRPSSFDNVVPVSSPETPAGSGYLWPTDARIITQYFGLTHNALDIAGPIGTRVYSTKAGKVITSQCGYNGGYGCYIKIDHGNGVISLYGHASKLLVNVGEYVTQGQNIMLMGSTGRSTGSHVHFEIRVNGRTQNPLSYVRKP</sequence>
<keyword evidence="1" id="KW-0472">Membrane</keyword>
<dbReference type="EMBL" id="MFQW01000005">
    <property type="protein sequence ID" value="OGH86689.1"/>
    <property type="molecule type" value="Genomic_DNA"/>
</dbReference>
<dbReference type="InterPro" id="IPR016047">
    <property type="entry name" value="M23ase_b-sheet_dom"/>
</dbReference>
<dbReference type="InterPro" id="IPR036779">
    <property type="entry name" value="LysM_dom_sf"/>
</dbReference>
<accession>A0A1F6NS14</accession>
<dbReference type="Gene3D" id="2.70.70.10">
    <property type="entry name" value="Glucose Permease (Domain IIA)"/>
    <property type="match status" value="1"/>
</dbReference>
<evidence type="ECO:0000259" key="2">
    <source>
        <dbReference type="PROSITE" id="PS51782"/>
    </source>
</evidence>
<dbReference type="CDD" id="cd00118">
    <property type="entry name" value="LysM"/>
    <property type="match status" value="2"/>
</dbReference>
<protein>
    <recommendedName>
        <fullName evidence="2">LysM domain-containing protein</fullName>
    </recommendedName>
</protein>
<dbReference type="PANTHER" id="PTHR21666">
    <property type="entry name" value="PEPTIDASE-RELATED"/>
    <property type="match status" value="1"/>
</dbReference>
<reference evidence="3 4" key="1">
    <citation type="journal article" date="2016" name="Nat. Commun.">
        <title>Thousands of microbial genomes shed light on interconnected biogeochemical processes in an aquifer system.</title>
        <authorList>
            <person name="Anantharaman K."/>
            <person name="Brown C.T."/>
            <person name="Hug L.A."/>
            <person name="Sharon I."/>
            <person name="Castelle C.J."/>
            <person name="Probst A.J."/>
            <person name="Thomas B.C."/>
            <person name="Singh A."/>
            <person name="Wilkins M.J."/>
            <person name="Karaoz U."/>
            <person name="Brodie E.L."/>
            <person name="Williams K.H."/>
            <person name="Hubbard S.S."/>
            <person name="Banfield J.F."/>
        </authorList>
    </citation>
    <scope>NUCLEOTIDE SEQUENCE [LARGE SCALE GENOMIC DNA]</scope>
</reference>
<keyword evidence="1" id="KW-0812">Transmembrane</keyword>
<dbReference type="AlphaFoldDB" id="A0A1F6NS14"/>
<dbReference type="Proteomes" id="UP000178349">
    <property type="component" value="Unassembled WGS sequence"/>
</dbReference>
<gene>
    <name evidence="3" type="ORF">A2493_01090</name>
</gene>
<dbReference type="Gene3D" id="3.10.350.10">
    <property type="entry name" value="LysM domain"/>
    <property type="match status" value="2"/>
</dbReference>
<feature type="domain" description="LysM" evidence="2">
    <location>
        <begin position="260"/>
        <end position="305"/>
    </location>
</feature>
<feature type="transmembrane region" description="Helical" evidence="1">
    <location>
        <begin position="40"/>
        <end position="60"/>
    </location>
</feature>
<name>A0A1F6NS14_9BACT</name>
<proteinExistence type="predicted"/>
<evidence type="ECO:0000313" key="3">
    <source>
        <dbReference type="EMBL" id="OGH86689.1"/>
    </source>
</evidence>
<keyword evidence="1" id="KW-1133">Transmembrane helix</keyword>
<dbReference type="InterPro" id="IPR018392">
    <property type="entry name" value="LysM"/>
</dbReference>
<dbReference type="InterPro" id="IPR011055">
    <property type="entry name" value="Dup_hybrid_motif"/>
</dbReference>
<dbReference type="SUPFAM" id="SSF51261">
    <property type="entry name" value="Duplicated hybrid motif"/>
    <property type="match status" value="1"/>
</dbReference>
<dbReference type="PANTHER" id="PTHR21666:SF270">
    <property type="entry name" value="MUREIN HYDROLASE ACTIVATOR ENVC"/>
    <property type="match status" value="1"/>
</dbReference>
<dbReference type="GO" id="GO:0004222">
    <property type="term" value="F:metalloendopeptidase activity"/>
    <property type="evidence" value="ECO:0007669"/>
    <property type="project" value="TreeGrafter"/>
</dbReference>
<dbReference type="SMART" id="SM00257">
    <property type="entry name" value="LysM"/>
    <property type="match status" value="2"/>
</dbReference>
<comment type="caution">
    <text evidence="3">The sequence shown here is derived from an EMBL/GenBank/DDBJ whole genome shotgun (WGS) entry which is preliminary data.</text>
</comment>
<dbReference type="Pfam" id="PF01551">
    <property type="entry name" value="Peptidase_M23"/>
    <property type="match status" value="1"/>
</dbReference>
<dbReference type="CDD" id="cd12797">
    <property type="entry name" value="M23_peptidase"/>
    <property type="match status" value="1"/>
</dbReference>
<evidence type="ECO:0000256" key="1">
    <source>
        <dbReference type="SAM" id="Phobius"/>
    </source>
</evidence>
<dbReference type="InterPro" id="IPR050570">
    <property type="entry name" value="Cell_wall_metabolism_enzyme"/>
</dbReference>
<organism evidence="3 4">
    <name type="scientific">Candidatus Magasanikbacteria bacterium RIFOXYC12_FULL_33_11</name>
    <dbReference type="NCBI Taxonomy" id="1798701"/>
    <lineage>
        <taxon>Bacteria</taxon>
        <taxon>Candidatus Magasanikiibacteriota</taxon>
    </lineage>
</organism>